<feature type="compositionally biased region" description="Basic and acidic residues" evidence="10">
    <location>
        <begin position="289"/>
        <end position="302"/>
    </location>
</feature>
<comment type="caution">
    <text evidence="12">The sequence shown here is derived from an EMBL/GenBank/DDBJ whole genome shotgun (WGS) entry which is preliminary data.</text>
</comment>
<dbReference type="GO" id="GO:0006508">
    <property type="term" value="P:proteolysis"/>
    <property type="evidence" value="ECO:0007669"/>
    <property type="project" value="UniProtKB-KW"/>
</dbReference>
<keyword evidence="5" id="KW-0479">Metal-binding</keyword>
<sequence>MDAETARKTWEIENNIKAESQDALYRYDADEQKRQLAEKPWKKDPHWFQKTKISALALIKMAIHARSGGAIEVMGLMLGRIDVRTIIITDSFALPVEGTETRVNAQAEAYEYMVQYLDSLKASGRGENIVGWYHSHPGYGCWLSGIDVGTQMQNQMYQDPWLAVVIDPNRTISAGKVEIGAFRTYPENYTPPNAQKSEYQTIPLSKIQDFGVHANSYYPLAIEHFKSSMDSHLFSLLWNKYWVSTLSQSPLLLNRAYATEQLNDLASKIDNAQKALLRNPFGAAAPSARKKDKEEGNEKTETELHKVIRDSNKITGEEMQGLMSEIFKDKLFNCIKAHGREAQA</sequence>
<dbReference type="Proteomes" id="UP000033140">
    <property type="component" value="Unassembled WGS sequence"/>
</dbReference>
<evidence type="ECO:0000256" key="7">
    <source>
        <dbReference type="ARBA" id="ARBA00022801"/>
    </source>
</evidence>
<dbReference type="EMBL" id="BACD03000001">
    <property type="protein sequence ID" value="GAO45813.1"/>
    <property type="molecule type" value="Genomic_DNA"/>
</dbReference>
<evidence type="ECO:0000256" key="2">
    <source>
        <dbReference type="ARBA" id="ARBA00011098"/>
    </source>
</evidence>
<dbReference type="InterPro" id="IPR000555">
    <property type="entry name" value="JAMM/MPN+_dom"/>
</dbReference>
<dbReference type="InterPro" id="IPR050242">
    <property type="entry name" value="JAMM_MPN+_peptidase_M67A"/>
</dbReference>
<evidence type="ECO:0000313" key="13">
    <source>
        <dbReference type="Proteomes" id="UP000033140"/>
    </source>
</evidence>
<organism evidence="12 13">
    <name type="scientific">Saitoella complicata (strain BCRC 22490 / CBS 7301 / JCM 7358 / NBRC 10748 / NRRL Y-17804)</name>
    <dbReference type="NCBI Taxonomy" id="698492"/>
    <lineage>
        <taxon>Eukaryota</taxon>
        <taxon>Fungi</taxon>
        <taxon>Dikarya</taxon>
        <taxon>Ascomycota</taxon>
        <taxon>Taphrinomycotina</taxon>
        <taxon>Taphrinomycotina incertae sedis</taxon>
        <taxon>Saitoella</taxon>
    </lineage>
</organism>
<dbReference type="InterPro" id="IPR037518">
    <property type="entry name" value="MPN"/>
</dbReference>
<evidence type="ECO:0000256" key="10">
    <source>
        <dbReference type="SAM" id="MobiDB-lite"/>
    </source>
</evidence>
<evidence type="ECO:0000259" key="11">
    <source>
        <dbReference type="PROSITE" id="PS50249"/>
    </source>
</evidence>
<protein>
    <recommendedName>
        <fullName evidence="3">COP9 signalosome complex subunit 5</fullName>
    </recommendedName>
</protein>
<dbReference type="SMART" id="SM00232">
    <property type="entry name" value="JAB_MPN"/>
    <property type="match status" value="1"/>
</dbReference>
<gene>
    <name evidence="12" type="ORF">G7K_0063-t1</name>
</gene>
<name>A0A0E9N7M7_SAICN</name>
<evidence type="ECO:0000256" key="9">
    <source>
        <dbReference type="ARBA" id="ARBA00023049"/>
    </source>
</evidence>
<dbReference type="GO" id="GO:0008237">
    <property type="term" value="F:metallopeptidase activity"/>
    <property type="evidence" value="ECO:0007669"/>
    <property type="project" value="UniProtKB-KW"/>
</dbReference>
<comment type="subunit">
    <text evidence="2">Component of the COP9 signalosome (CSN) complex.</text>
</comment>
<dbReference type="Pfam" id="PF01398">
    <property type="entry name" value="JAB"/>
    <property type="match status" value="1"/>
</dbReference>
<proteinExistence type="inferred from homology"/>
<dbReference type="SUPFAM" id="SSF102712">
    <property type="entry name" value="JAB1/MPN domain"/>
    <property type="match status" value="1"/>
</dbReference>
<feature type="domain" description="MPN" evidence="11">
    <location>
        <begin position="51"/>
        <end position="188"/>
    </location>
</feature>
<evidence type="ECO:0000256" key="8">
    <source>
        <dbReference type="ARBA" id="ARBA00022833"/>
    </source>
</evidence>
<keyword evidence="6" id="KW-0736">Signalosome</keyword>
<dbReference type="CDD" id="cd08069">
    <property type="entry name" value="MPN_RPN11_CSN5"/>
    <property type="match status" value="1"/>
</dbReference>
<dbReference type="AlphaFoldDB" id="A0A0E9N7M7"/>
<dbReference type="RefSeq" id="XP_019025470.1">
    <property type="nucleotide sequence ID" value="XM_019167437.1"/>
</dbReference>
<keyword evidence="9" id="KW-0482">Metalloprotease</keyword>
<reference evidence="12 13" key="2">
    <citation type="journal article" date="2014" name="J. Gen. Appl. Microbiol.">
        <title>The early diverging ascomycetous budding yeast Saitoella complicata has three histone deacetylases belonging to the Clr6, Hos2, and Rpd3 lineages.</title>
        <authorList>
            <person name="Nishida H."/>
            <person name="Matsumoto T."/>
            <person name="Kondo S."/>
            <person name="Hamamoto M."/>
            <person name="Yoshikawa H."/>
        </authorList>
    </citation>
    <scope>NUCLEOTIDE SEQUENCE [LARGE SCALE GENOMIC DNA]</scope>
    <source>
        <strain evidence="12 13">NRRL Y-17804</strain>
    </source>
</reference>
<dbReference type="OrthoDB" id="605656at2759"/>
<dbReference type="STRING" id="698492.A0A0E9N7M7"/>
<evidence type="ECO:0000256" key="6">
    <source>
        <dbReference type="ARBA" id="ARBA00022790"/>
    </source>
</evidence>
<dbReference type="GO" id="GO:0046872">
    <property type="term" value="F:metal ion binding"/>
    <property type="evidence" value="ECO:0007669"/>
    <property type="project" value="UniProtKB-KW"/>
</dbReference>
<keyword evidence="7" id="KW-0378">Hydrolase</keyword>
<dbReference type="FunFam" id="3.40.140.10:FF:000003">
    <property type="entry name" value="COP9 signalosome complex subunit 5"/>
    <property type="match status" value="1"/>
</dbReference>
<dbReference type="Gene3D" id="3.40.140.10">
    <property type="entry name" value="Cytidine Deaminase, domain 2"/>
    <property type="match status" value="1"/>
</dbReference>
<dbReference type="MEROPS" id="M67.A02"/>
<evidence type="ECO:0000256" key="4">
    <source>
        <dbReference type="ARBA" id="ARBA00022670"/>
    </source>
</evidence>
<evidence type="ECO:0000313" key="12">
    <source>
        <dbReference type="EMBL" id="GAO45813.1"/>
    </source>
</evidence>
<dbReference type="GO" id="GO:0000338">
    <property type="term" value="P:protein deneddylation"/>
    <property type="evidence" value="ECO:0007669"/>
    <property type="project" value="UniProtKB-ARBA"/>
</dbReference>
<comment type="similarity">
    <text evidence="1">Belongs to the peptidase M67A family. CSN5 subfamily.</text>
</comment>
<accession>A0A0E9N7M7</accession>
<dbReference type="OMA" id="VKMKLFQ"/>
<evidence type="ECO:0000256" key="3">
    <source>
        <dbReference type="ARBA" id="ARBA00014880"/>
    </source>
</evidence>
<keyword evidence="4" id="KW-0645">Protease</keyword>
<keyword evidence="13" id="KW-1185">Reference proteome</keyword>
<reference evidence="12 13" key="1">
    <citation type="journal article" date="2011" name="J. Gen. Appl. Microbiol.">
        <title>Draft genome sequencing of the enigmatic yeast Saitoella complicata.</title>
        <authorList>
            <person name="Nishida H."/>
            <person name="Hamamoto M."/>
            <person name="Sugiyama J."/>
        </authorList>
    </citation>
    <scope>NUCLEOTIDE SEQUENCE [LARGE SCALE GENOMIC DNA]</scope>
    <source>
        <strain evidence="12 13">NRRL Y-17804</strain>
    </source>
</reference>
<keyword evidence="8" id="KW-0862">Zinc</keyword>
<evidence type="ECO:0000256" key="5">
    <source>
        <dbReference type="ARBA" id="ARBA00022723"/>
    </source>
</evidence>
<dbReference type="PANTHER" id="PTHR10410">
    <property type="entry name" value="EUKARYOTIC TRANSLATION INITIATION FACTOR 3 -RELATED"/>
    <property type="match status" value="1"/>
</dbReference>
<dbReference type="GO" id="GO:0008180">
    <property type="term" value="C:COP9 signalosome"/>
    <property type="evidence" value="ECO:0007669"/>
    <property type="project" value="UniProtKB-KW"/>
</dbReference>
<evidence type="ECO:0000256" key="1">
    <source>
        <dbReference type="ARBA" id="ARBA00006008"/>
    </source>
</evidence>
<dbReference type="InterPro" id="IPR040961">
    <property type="entry name" value="CSN5_C"/>
</dbReference>
<dbReference type="PROSITE" id="PS50249">
    <property type="entry name" value="MPN"/>
    <property type="match status" value="1"/>
</dbReference>
<dbReference type="Pfam" id="PF18323">
    <property type="entry name" value="CSN5_C"/>
    <property type="match status" value="1"/>
</dbReference>
<feature type="region of interest" description="Disordered" evidence="10">
    <location>
        <begin position="283"/>
        <end position="302"/>
    </location>
</feature>
<reference evidence="12 13" key="3">
    <citation type="journal article" date="2015" name="Genome Announc.">
        <title>Draft Genome Sequence of the Archiascomycetous Yeast Saitoella complicata.</title>
        <authorList>
            <person name="Yamauchi K."/>
            <person name="Kondo S."/>
            <person name="Hamamoto M."/>
            <person name="Takahashi Y."/>
            <person name="Ogura Y."/>
            <person name="Hayashi T."/>
            <person name="Nishida H."/>
        </authorList>
    </citation>
    <scope>NUCLEOTIDE SEQUENCE [LARGE SCALE GENOMIC DNA]</scope>
    <source>
        <strain evidence="12 13">NRRL Y-17804</strain>
    </source>
</reference>